<proteinExistence type="predicted"/>
<accession>A0AAP0EVG6</accession>
<sequence>MLESSCQFYSDEPRKKTYYFGISRTRDAILSNLDIGSQATTLCWPGRALYKGRALKNLDKKRNNGRNCGQLVAHPKSNISYGIAFMIWCPPTNSAPNGK</sequence>
<dbReference type="EMBL" id="JBBNAG010000010">
    <property type="protein sequence ID" value="KAK9100159.1"/>
    <property type="molecule type" value="Genomic_DNA"/>
</dbReference>
<dbReference type="Proteomes" id="UP001419268">
    <property type="component" value="Unassembled WGS sequence"/>
</dbReference>
<gene>
    <name evidence="1" type="ORF">Scep_023589</name>
</gene>
<comment type="caution">
    <text evidence="1">The sequence shown here is derived from an EMBL/GenBank/DDBJ whole genome shotgun (WGS) entry which is preliminary data.</text>
</comment>
<dbReference type="AlphaFoldDB" id="A0AAP0EVG6"/>
<protein>
    <submittedName>
        <fullName evidence="1">Uncharacterized protein</fullName>
    </submittedName>
</protein>
<reference evidence="1 2" key="1">
    <citation type="submission" date="2024-01" db="EMBL/GenBank/DDBJ databases">
        <title>Genome assemblies of Stephania.</title>
        <authorList>
            <person name="Yang L."/>
        </authorList>
    </citation>
    <scope>NUCLEOTIDE SEQUENCE [LARGE SCALE GENOMIC DNA]</scope>
    <source>
        <strain evidence="1">JXDWG</strain>
        <tissue evidence="1">Leaf</tissue>
    </source>
</reference>
<organism evidence="1 2">
    <name type="scientific">Stephania cephalantha</name>
    <dbReference type="NCBI Taxonomy" id="152367"/>
    <lineage>
        <taxon>Eukaryota</taxon>
        <taxon>Viridiplantae</taxon>
        <taxon>Streptophyta</taxon>
        <taxon>Embryophyta</taxon>
        <taxon>Tracheophyta</taxon>
        <taxon>Spermatophyta</taxon>
        <taxon>Magnoliopsida</taxon>
        <taxon>Ranunculales</taxon>
        <taxon>Menispermaceae</taxon>
        <taxon>Menispermoideae</taxon>
        <taxon>Cissampelideae</taxon>
        <taxon>Stephania</taxon>
    </lineage>
</organism>
<evidence type="ECO:0000313" key="2">
    <source>
        <dbReference type="Proteomes" id="UP001419268"/>
    </source>
</evidence>
<evidence type="ECO:0000313" key="1">
    <source>
        <dbReference type="EMBL" id="KAK9100159.1"/>
    </source>
</evidence>
<keyword evidence="2" id="KW-1185">Reference proteome</keyword>
<name>A0AAP0EVG6_9MAGN</name>